<dbReference type="Proteomes" id="UP000598297">
    <property type="component" value="Unassembled WGS sequence"/>
</dbReference>
<protein>
    <submittedName>
        <fullName evidence="2">MarR family transcriptional regulator</fullName>
    </submittedName>
</protein>
<dbReference type="InterPro" id="IPR036390">
    <property type="entry name" value="WH_DNA-bd_sf"/>
</dbReference>
<evidence type="ECO:0000259" key="1">
    <source>
        <dbReference type="PROSITE" id="PS50995"/>
    </source>
</evidence>
<dbReference type="RefSeq" id="WP_161692723.1">
    <property type="nucleotide sequence ID" value="NZ_JAAAHS010000001.1"/>
</dbReference>
<sequence>MGRMATERQLCGLVTGLARQIEAHVRDRAGTLGLTASQAIALRELTGPLTLRELSGRMGCEPSNATFVSDRLEEQGLVERRPHPQDRRAKQLVLTDKGTELREQLLARFAEGSPLAPLTQQEQDRLHALLLRAVSS</sequence>
<dbReference type="PANTHER" id="PTHR33164">
    <property type="entry name" value="TRANSCRIPTIONAL REGULATOR, MARR FAMILY"/>
    <property type="match status" value="1"/>
</dbReference>
<accession>A0A964UKN0</accession>
<dbReference type="Pfam" id="PF01047">
    <property type="entry name" value="MarR"/>
    <property type="match status" value="1"/>
</dbReference>
<dbReference type="SUPFAM" id="SSF46785">
    <property type="entry name" value="Winged helix' DNA-binding domain"/>
    <property type="match status" value="1"/>
</dbReference>
<dbReference type="Gene3D" id="1.10.10.10">
    <property type="entry name" value="Winged helix-like DNA-binding domain superfamily/Winged helix DNA-binding domain"/>
    <property type="match status" value="1"/>
</dbReference>
<dbReference type="AlphaFoldDB" id="A0A964UKN0"/>
<dbReference type="GO" id="GO:0003700">
    <property type="term" value="F:DNA-binding transcription factor activity"/>
    <property type="evidence" value="ECO:0007669"/>
    <property type="project" value="InterPro"/>
</dbReference>
<name>A0A964UKN0_9ACTN</name>
<keyword evidence="3" id="KW-1185">Reference proteome</keyword>
<dbReference type="InterPro" id="IPR000835">
    <property type="entry name" value="HTH_MarR-typ"/>
</dbReference>
<comment type="caution">
    <text evidence="2">The sequence shown here is derived from an EMBL/GenBank/DDBJ whole genome shotgun (WGS) entry which is preliminary data.</text>
</comment>
<organism evidence="2 3">
    <name type="scientific">Streptomyces boluensis</name>
    <dbReference type="NCBI Taxonomy" id="1775135"/>
    <lineage>
        <taxon>Bacteria</taxon>
        <taxon>Bacillati</taxon>
        <taxon>Actinomycetota</taxon>
        <taxon>Actinomycetes</taxon>
        <taxon>Kitasatosporales</taxon>
        <taxon>Streptomycetaceae</taxon>
        <taxon>Streptomyces</taxon>
    </lineage>
</organism>
<gene>
    <name evidence="2" type="ORF">GUY60_00010</name>
</gene>
<dbReference type="SMART" id="SM00347">
    <property type="entry name" value="HTH_MARR"/>
    <property type="match status" value="1"/>
</dbReference>
<dbReference type="InterPro" id="IPR036388">
    <property type="entry name" value="WH-like_DNA-bd_sf"/>
</dbReference>
<evidence type="ECO:0000313" key="3">
    <source>
        <dbReference type="Proteomes" id="UP000598297"/>
    </source>
</evidence>
<dbReference type="InterPro" id="IPR039422">
    <property type="entry name" value="MarR/SlyA-like"/>
</dbReference>
<feature type="domain" description="HTH marR-type" evidence="1">
    <location>
        <begin position="7"/>
        <end position="135"/>
    </location>
</feature>
<proteinExistence type="predicted"/>
<evidence type="ECO:0000313" key="2">
    <source>
        <dbReference type="EMBL" id="NBE49835.1"/>
    </source>
</evidence>
<dbReference type="PANTHER" id="PTHR33164:SF43">
    <property type="entry name" value="HTH-TYPE TRANSCRIPTIONAL REPRESSOR YETL"/>
    <property type="match status" value="1"/>
</dbReference>
<dbReference type="PROSITE" id="PS50995">
    <property type="entry name" value="HTH_MARR_2"/>
    <property type="match status" value="1"/>
</dbReference>
<dbReference type="EMBL" id="JAAAHS010000001">
    <property type="protein sequence ID" value="NBE49835.1"/>
    <property type="molecule type" value="Genomic_DNA"/>
</dbReference>
<dbReference type="GO" id="GO:0006950">
    <property type="term" value="P:response to stress"/>
    <property type="evidence" value="ECO:0007669"/>
    <property type="project" value="TreeGrafter"/>
</dbReference>
<dbReference type="PRINTS" id="PR00598">
    <property type="entry name" value="HTHMARR"/>
</dbReference>
<reference evidence="2" key="1">
    <citation type="submission" date="2020-01" db="EMBL/GenBank/DDBJ databases">
        <title>Whole-genome analyses of novel actinobacteria.</title>
        <authorList>
            <person name="Sahin N."/>
        </authorList>
    </citation>
    <scope>NUCLEOTIDE SEQUENCE</scope>
    <source>
        <strain evidence="2">YC537</strain>
    </source>
</reference>
<dbReference type="OrthoDB" id="4807076at2"/>